<keyword evidence="2" id="KW-1185">Reference proteome</keyword>
<evidence type="ECO:0000313" key="2">
    <source>
        <dbReference type="Proteomes" id="UP000887578"/>
    </source>
</evidence>
<evidence type="ECO:0000313" key="3">
    <source>
        <dbReference type="WBParaSite" id="PDA_v2.g18603.t1"/>
    </source>
</evidence>
<sequence>MHEIPFACKWTIPENELVRASNLNNGRLRTVTTNISVNNIQRFGYFLKLLTNKNGQAVVYLCIELQNLTEIKTNFTVTVESANFSQTSNNHTFHNERGHGFDLAATDDFFSRNSNFIVDGKFTLSVNGIFKFTTTDEPAEVEQINTCEPLSQKLWGATNKDFTIIVEEGNESTPYDIHKHVVGADSKIFAAMFNLKNNEAIKNKITINDYSAKVVEIALKMIYEIQFNFNLTFEEWISLLKFFHHYQIQCHKDKVEEYCIQQIRAATVCRLTNLSILTDCPKLEEKCLEFLASAFVSRTYLSDIDTLDAALIAQIVKNNAIQNCETLEDND</sequence>
<protein>
    <submittedName>
        <fullName evidence="3">BTB domain-containing protein</fullName>
    </submittedName>
</protein>
<dbReference type="WBParaSite" id="PDA_v2.g18603.t1">
    <property type="protein sequence ID" value="PDA_v2.g18603.t1"/>
    <property type="gene ID" value="PDA_v2.g18603"/>
</dbReference>
<organism evidence="2 3">
    <name type="scientific">Panagrolaimus davidi</name>
    <dbReference type="NCBI Taxonomy" id="227884"/>
    <lineage>
        <taxon>Eukaryota</taxon>
        <taxon>Metazoa</taxon>
        <taxon>Ecdysozoa</taxon>
        <taxon>Nematoda</taxon>
        <taxon>Chromadorea</taxon>
        <taxon>Rhabditida</taxon>
        <taxon>Tylenchina</taxon>
        <taxon>Panagrolaimomorpha</taxon>
        <taxon>Panagrolaimoidea</taxon>
        <taxon>Panagrolaimidae</taxon>
        <taxon>Panagrolaimus</taxon>
    </lineage>
</organism>
<dbReference type="InterPro" id="IPR000210">
    <property type="entry name" value="BTB/POZ_dom"/>
</dbReference>
<dbReference type="CDD" id="cd18186">
    <property type="entry name" value="BTB_POZ_ZBTB_KLHL-like"/>
    <property type="match status" value="1"/>
</dbReference>
<dbReference type="PROSITE" id="PS50097">
    <property type="entry name" value="BTB"/>
    <property type="match status" value="1"/>
</dbReference>
<dbReference type="Gene3D" id="3.30.710.10">
    <property type="entry name" value="Potassium Channel Kv1.1, Chain A"/>
    <property type="match status" value="1"/>
</dbReference>
<name>A0A914PUT7_9BILA</name>
<dbReference type="PANTHER" id="PTHR45632">
    <property type="entry name" value="LD33804P"/>
    <property type="match status" value="1"/>
</dbReference>
<feature type="domain" description="BTB" evidence="1">
    <location>
        <begin position="160"/>
        <end position="231"/>
    </location>
</feature>
<evidence type="ECO:0000259" key="1">
    <source>
        <dbReference type="PROSITE" id="PS50097"/>
    </source>
</evidence>
<reference evidence="3" key="1">
    <citation type="submission" date="2022-11" db="UniProtKB">
        <authorList>
            <consortium name="WormBaseParasite"/>
        </authorList>
    </citation>
    <scope>IDENTIFICATION</scope>
</reference>
<dbReference type="Pfam" id="PF00651">
    <property type="entry name" value="BTB"/>
    <property type="match status" value="1"/>
</dbReference>
<accession>A0A914PUT7</accession>
<dbReference type="InterPro" id="IPR011333">
    <property type="entry name" value="SKP1/BTB/POZ_sf"/>
</dbReference>
<dbReference type="Proteomes" id="UP000887578">
    <property type="component" value="Unplaced"/>
</dbReference>
<proteinExistence type="predicted"/>
<dbReference type="SMART" id="SM00225">
    <property type="entry name" value="BTB"/>
    <property type="match status" value="1"/>
</dbReference>
<dbReference type="SUPFAM" id="SSF54695">
    <property type="entry name" value="POZ domain"/>
    <property type="match status" value="1"/>
</dbReference>
<dbReference type="AlphaFoldDB" id="A0A914PUT7"/>